<keyword evidence="3" id="KW-1185">Reference proteome</keyword>
<gene>
    <name evidence="2" type="ORF">BD310DRAFT_935914</name>
    <name evidence="1" type="ORF">BD311DRAFT_762490</name>
</gene>
<sequence>MRSLRLDIPDVAYGVPPLPAAARSFIGDTARHPNVTPVDIGTIQALRPSMESMFRHAVNLVDLRFPALEDFPGILHGATFRLWSLTTTGMAFGVLHQWENSVAPARDSNCYSMYSPVEKLRSLRILDLDLKGIWCSAKSLHTTFCQYHITHLTLRGTADRTLADELLPLMAERLVSFKLVLAARDQEFCPWTDIWPTQILGKAELPFLKHFELDESAIFRFALAASIAASVHPLR</sequence>
<dbReference type="EMBL" id="ML143445">
    <property type="protein sequence ID" value="TBU26489.1"/>
    <property type="molecule type" value="Genomic_DNA"/>
</dbReference>
<dbReference type="AlphaFoldDB" id="A0A4Q9PK03"/>
<protein>
    <recommendedName>
        <fullName evidence="4">F-box domain-containing protein</fullName>
    </recommendedName>
</protein>
<dbReference type="Proteomes" id="UP000292957">
    <property type="component" value="Unassembled WGS sequence"/>
</dbReference>
<proteinExistence type="predicted"/>
<dbReference type="EMBL" id="ML145189">
    <property type="protein sequence ID" value="TBU54416.1"/>
    <property type="molecule type" value="Genomic_DNA"/>
</dbReference>
<evidence type="ECO:0000313" key="3">
    <source>
        <dbReference type="Proteomes" id="UP000292082"/>
    </source>
</evidence>
<dbReference type="OrthoDB" id="2753251at2759"/>
<evidence type="ECO:0008006" key="4">
    <source>
        <dbReference type="Google" id="ProtNLM"/>
    </source>
</evidence>
<dbReference type="Proteomes" id="UP000292082">
    <property type="component" value="Unassembled WGS sequence"/>
</dbReference>
<reference evidence="2 3" key="1">
    <citation type="submission" date="2019-01" db="EMBL/GenBank/DDBJ databases">
        <title>Draft genome sequences of three monokaryotic isolates of the white-rot basidiomycete fungus Dichomitus squalens.</title>
        <authorList>
            <consortium name="DOE Joint Genome Institute"/>
            <person name="Lopez S.C."/>
            <person name="Andreopoulos B."/>
            <person name="Pangilinan J."/>
            <person name="Lipzen A."/>
            <person name="Riley R."/>
            <person name="Ahrendt S."/>
            <person name="Ng V."/>
            <person name="Barry K."/>
            <person name="Daum C."/>
            <person name="Grigoriev I.V."/>
            <person name="Hilden K.S."/>
            <person name="Makela M.R."/>
            <person name="de Vries R.P."/>
        </authorList>
    </citation>
    <scope>NUCLEOTIDE SEQUENCE [LARGE SCALE GENOMIC DNA]</scope>
    <source>
        <strain evidence="2 3">CBS 464.89</strain>
        <strain evidence="1">OM18370.1</strain>
    </source>
</reference>
<evidence type="ECO:0000313" key="2">
    <source>
        <dbReference type="EMBL" id="TBU54416.1"/>
    </source>
</evidence>
<organism evidence="2 3">
    <name type="scientific">Dichomitus squalens</name>
    <dbReference type="NCBI Taxonomy" id="114155"/>
    <lineage>
        <taxon>Eukaryota</taxon>
        <taxon>Fungi</taxon>
        <taxon>Dikarya</taxon>
        <taxon>Basidiomycota</taxon>
        <taxon>Agaricomycotina</taxon>
        <taxon>Agaricomycetes</taxon>
        <taxon>Polyporales</taxon>
        <taxon>Polyporaceae</taxon>
        <taxon>Dichomitus</taxon>
    </lineage>
</organism>
<name>A0A4Q9PK03_9APHY</name>
<accession>A0A4Q9PK03</accession>
<evidence type="ECO:0000313" key="1">
    <source>
        <dbReference type="EMBL" id="TBU26489.1"/>
    </source>
</evidence>